<dbReference type="InterPro" id="IPR000719">
    <property type="entry name" value="Prot_kinase_dom"/>
</dbReference>
<evidence type="ECO:0000313" key="3">
    <source>
        <dbReference type="EMBL" id="KAJ7723447.1"/>
    </source>
</evidence>
<dbReference type="AlphaFoldDB" id="A0AAD7HLU8"/>
<feature type="domain" description="Protein kinase" evidence="2">
    <location>
        <begin position="281"/>
        <end position="556"/>
    </location>
</feature>
<proteinExistence type="predicted"/>
<dbReference type="EMBL" id="JARJLG010000247">
    <property type="protein sequence ID" value="KAJ7723447.1"/>
    <property type="molecule type" value="Genomic_DNA"/>
</dbReference>
<comment type="caution">
    <text evidence="3">The sequence shown here is derived from an EMBL/GenBank/DDBJ whole genome shotgun (WGS) entry which is preliminary data.</text>
</comment>
<dbReference type="InterPro" id="IPR011009">
    <property type="entry name" value="Kinase-like_dom_sf"/>
</dbReference>
<reference evidence="3" key="1">
    <citation type="submission" date="2023-03" db="EMBL/GenBank/DDBJ databases">
        <title>Massive genome expansion in bonnet fungi (Mycena s.s.) driven by repeated elements and novel gene families across ecological guilds.</title>
        <authorList>
            <consortium name="Lawrence Berkeley National Laboratory"/>
            <person name="Harder C.B."/>
            <person name="Miyauchi S."/>
            <person name="Viragh M."/>
            <person name="Kuo A."/>
            <person name="Thoen E."/>
            <person name="Andreopoulos B."/>
            <person name="Lu D."/>
            <person name="Skrede I."/>
            <person name="Drula E."/>
            <person name="Henrissat B."/>
            <person name="Morin E."/>
            <person name="Kohler A."/>
            <person name="Barry K."/>
            <person name="LaButti K."/>
            <person name="Morin E."/>
            <person name="Salamov A."/>
            <person name="Lipzen A."/>
            <person name="Mereny Z."/>
            <person name="Hegedus B."/>
            <person name="Baldrian P."/>
            <person name="Stursova M."/>
            <person name="Weitz H."/>
            <person name="Taylor A."/>
            <person name="Grigoriev I.V."/>
            <person name="Nagy L.G."/>
            <person name="Martin F."/>
            <person name="Kauserud H."/>
        </authorList>
    </citation>
    <scope>NUCLEOTIDE SEQUENCE</scope>
    <source>
        <strain evidence="3">CBHHK188m</strain>
    </source>
</reference>
<evidence type="ECO:0000313" key="4">
    <source>
        <dbReference type="Proteomes" id="UP001215280"/>
    </source>
</evidence>
<sequence>MDNGQRVFSPYDTGNDSSRLTEPLDAHAAQEPGADSLLDAVEDIFGDKVGGEDFMKQHWPHGGDTTLPNIEFDLLIVPEEVVNALTAIASLPSDLKPRYLGATGAILSYGLTISSTLPTPSTCASDPRQLFEFTATLAGRPFRCGPPTSIFDTHLAGLADALRNLEHCVAHPSTSMIQWACKFFRAAINFYQDDNLMETEIRPLLDEILKDGKWQKLFTGGKPEAHGPGWLYESKKQKGIGGDPEVQSIANFQKLLASDGSTMYGELRDQSRLPTILISQAGSQLDIAVGVFAQVLLVDHLFSINLRDGHDLEAQILTLARLATCLSLTGQDLHHYYQQEIALRAVAPVSSTFTSSLHLPAPASAHSLHTAPLGLNFLYKLSRVTGLPVDLHDETDRVANTRHAIFVALGTGENDIPTEGLAPNLYYHTAVRGGLTMLVMEKIDGSTAFRWLSNKQADTRLPLSVYTDVKRAIDRLHSLGFVFGDLRLPNIMIRNGGGEAHALLIDFDWTAPEGVGRYPATISTSREWAPGVEPNGLMDKGHDLFPLDLLHKNCTK</sequence>
<dbReference type="Pfam" id="PF06293">
    <property type="entry name" value="Kdo"/>
    <property type="match status" value="1"/>
</dbReference>
<dbReference type="GO" id="GO:0004672">
    <property type="term" value="F:protein kinase activity"/>
    <property type="evidence" value="ECO:0007669"/>
    <property type="project" value="InterPro"/>
</dbReference>
<keyword evidence="4" id="KW-1185">Reference proteome</keyword>
<evidence type="ECO:0000259" key="2">
    <source>
        <dbReference type="PROSITE" id="PS50011"/>
    </source>
</evidence>
<dbReference type="SUPFAM" id="SSF56112">
    <property type="entry name" value="Protein kinase-like (PK-like)"/>
    <property type="match status" value="1"/>
</dbReference>
<dbReference type="PROSITE" id="PS50011">
    <property type="entry name" value="PROTEIN_KINASE_DOM"/>
    <property type="match status" value="1"/>
</dbReference>
<accession>A0AAD7HLU8</accession>
<protein>
    <recommendedName>
        <fullName evidence="2">Protein kinase domain-containing protein</fullName>
    </recommendedName>
</protein>
<dbReference type="Gene3D" id="1.10.510.10">
    <property type="entry name" value="Transferase(Phosphotransferase) domain 1"/>
    <property type="match status" value="1"/>
</dbReference>
<dbReference type="Proteomes" id="UP001215280">
    <property type="component" value="Unassembled WGS sequence"/>
</dbReference>
<name>A0AAD7HLU8_9AGAR</name>
<gene>
    <name evidence="3" type="ORF">DFH07DRAFT_971548</name>
</gene>
<organism evidence="3 4">
    <name type="scientific">Mycena maculata</name>
    <dbReference type="NCBI Taxonomy" id="230809"/>
    <lineage>
        <taxon>Eukaryota</taxon>
        <taxon>Fungi</taxon>
        <taxon>Dikarya</taxon>
        <taxon>Basidiomycota</taxon>
        <taxon>Agaricomycotina</taxon>
        <taxon>Agaricomycetes</taxon>
        <taxon>Agaricomycetidae</taxon>
        <taxon>Agaricales</taxon>
        <taxon>Marasmiineae</taxon>
        <taxon>Mycenaceae</taxon>
        <taxon>Mycena</taxon>
    </lineage>
</organism>
<evidence type="ECO:0000256" key="1">
    <source>
        <dbReference type="SAM" id="MobiDB-lite"/>
    </source>
</evidence>
<feature type="region of interest" description="Disordered" evidence="1">
    <location>
        <begin position="1"/>
        <end position="20"/>
    </location>
</feature>
<dbReference type="GO" id="GO:0005524">
    <property type="term" value="F:ATP binding"/>
    <property type="evidence" value="ECO:0007669"/>
    <property type="project" value="InterPro"/>
</dbReference>